<dbReference type="InterPro" id="IPR051013">
    <property type="entry name" value="MBL_superfamily_lactonases"/>
</dbReference>
<proteinExistence type="inferred from homology"/>
<comment type="caution">
    <text evidence="7">The sequence shown here is derived from an EMBL/GenBank/DDBJ whole genome shotgun (WGS) entry which is preliminary data.</text>
</comment>
<protein>
    <recommendedName>
        <fullName evidence="6">Metallo-beta-lactamase domain-containing protein</fullName>
    </recommendedName>
</protein>
<evidence type="ECO:0000256" key="3">
    <source>
        <dbReference type="ARBA" id="ARBA00022723"/>
    </source>
</evidence>
<name>A0A0R2NPA6_9LACO</name>
<sequence length="296" mass="32385">MTLFKFKATTHAAHTAKIGKPVSWDTMEQLIDTPGNLKVKSVTTNWAAKLSGLLNIKDAQAKAAGIKDHDESIEITTHILKRPNQDFYLIDTGVSEQLLQDPKEAGVGWMLKKYGGVDSMNAQPSTESIIANESGNLKGVFLSHIHLDHVTGLPAIPKETPIYIGKNEADAQLTLNIIAQGTNNRMLAGRPALQELPFNQDINGTLTDVVDVFGDQMFFAIPTPGHTIGHISFLARTTDGPILFTGDVSHTRWGWDHGVEPGTFLADRVASKDSLKLLRDLSNRHPNMTVKLGHQE</sequence>
<keyword evidence="4" id="KW-0378">Hydrolase</keyword>
<evidence type="ECO:0000256" key="4">
    <source>
        <dbReference type="ARBA" id="ARBA00022801"/>
    </source>
</evidence>
<keyword evidence="3" id="KW-0479">Metal-binding</keyword>
<dbReference type="InterPro" id="IPR001279">
    <property type="entry name" value="Metallo-B-lactamas"/>
</dbReference>
<evidence type="ECO:0000259" key="6">
    <source>
        <dbReference type="SMART" id="SM00849"/>
    </source>
</evidence>
<feature type="domain" description="Metallo-beta-lactamase" evidence="6">
    <location>
        <begin position="74"/>
        <end position="294"/>
    </location>
</feature>
<dbReference type="Proteomes" id="UP000050920">
    <property type="component" value="Unassembled WGS sequence"/>
</dbReference>
<evidence type="ECO:0000313" key="7">
    <source>
        <dbReference type="EMBL" id="KRO26539.1"/>
    </source>
</evidence>
<evidence type="ECO:0000256" key="5">
    <source>
        <dbReference type="ARBA" id="ARBA00022833"/>
    </source>
</evidence>
<evidence type="ECO:0000256" key="1">
    <source>
        <dbReference type="ARBA" id="ARBA00001947"/>
    </source>
</evidence>
<dbReference type="Pfam" id="PF00753">
    <property type="entry name" value="Lactamase_B"/>
    <property type="match status" value="1"/>
</dbReference>
<organism evidence="7 8">
    <name type="scientific">Lactiplantibacillus fabifermentans DSM 21115</name>
    <dbReference type="NCBI Taxonomy" id="1413187"/>
    <lineage>
        <taxon>Bacteria</taxon>
        <taxon>Bacillati</taxon>
        <taxon>Bacillota</taxon>
        <taxon>Bacilli</taxon>
        <taxon>Lactobacillales</taxon>
        <taxon>Lactobacillaceae</taxon>
        <taxon>Lactiplantibacillus</taxon>
    </lineage>
</organism>
<evidence type="ECO:0000256" key="2">
    <source>
        <dbReference type="ARBA" id="ARBA00007749"/>
    </source>
</evidence>
<comment type="cofactor">
    <cofactor evidence="1">
        <name>Zn(2+)</name>
        <dbReference type="ChEBI" id="CHEBI:29105"/>
    </cofactor>
</comment>
<keyword evidence="8" id="KW-1185">Reference proteome</keyword>
<dbReference type="AlphaFoldDB" id="A0A0R2NPA6"/>
<dbReference type="GO" id="GO:0016787">
    <property type="term" value="F:hydrolase activity"/>
    <property type="evidence" value="ECO:0007669"/>
    <property type="project" value="UniProtKB-KW"/>
</dbReference>
<dbReference type="EMBL" id="AYGX02000123">
    <property type="protein sequence ID" value="KRO26539.1"/>
    <property type="molecule type" value="Genomic_DNA"/>
</dbReference>
<dbReference type="GO" id="GO:0046872">
    <property type="term" value="F:metal ion binding"/>
    <property type="evidence" value="ECO:0007669"/>
    <property type="project" value="UniProtKB-KW"/>
</dbReference>
<gene>
    <name evidence="7" type="ORF">DY78_GL000835</name>
</gene>
<dbReference type="SMART" id="SM00849">
    <property type="entry name" value="Lactamase_B"/>
    <property type="match status" value="1"/>
</dbReference>
<keyword evidence="5" id="KW-0862">Zinc</keyword>
<dbReference type="PANTHER" id="PTHR42978:SF2">
    <property type="entry name" value="102 KBASES UNSTABLE REGION: FROM 1 TO 119443"/>
    <property type="match status" value="1"/>
</dbReference>
<dbReference type="RefSeq" id="WP_024625072.1">
    <property type="nucleotide sequence ID" value="NZ_AYGX02000123.1"/>
</dbReference>
<dbReference type="Gene3D" id="3.60.15.10">
    <property type="entry name" value="Ribonuclease Z/Hydroxyacylglutathione hydrolase-like"/>
    <property type="match status" value="1"/>
</dbReference>
<dbReference type="PANTHER" id="PTHR42978">
    <property type="entry name" value="QUORUM-QUENCHING LACTONASE YTNP-RELATED-RELATED"/>
    <property type="match status" value="1"/>
</dbReference>
<dbReference type="InterPro" id="IPR036866">
    <property type="entry name" value="RibonucZ/Hydroxyglut_hydro"/>
</dbReference>
<dbReference type="SUPFAM" id="SSF56281">
    <property type="entry name" value="Metallo-hydrolase/oxidoreductase"/>
    <property type="match status" value="1"/>
</dbReference>
<evidence type="ECO:0000313" key="8">
    <source>
        <dbReference type="Proteomes" id="UP000050920"/>
    </source>
</evidence>
<comment type="similarity">
    <text evidence="2">Belongs to the metallo-beta-lactamase superfamily.</text>
</comment>
<accession>A0A0R2NPA6</accession>
<reference evidence="7 8" key="1">
    <citation type="journal article" date="2015" name="Genome Announc.">
        <title>Expanding the biotechnology potential of lactobacilli through comparative genomics of 213 strains and associated genera.</title>
        <authorList>
            <person name="Sun Z."/>
            <person name="Harris H.M."/>
            <person name="McCann A."/>
            <person name="Guo C."/>
            <person name="Argimon S."/>
            <person name="Zhang W."/>
            <person name="Yang X."/>
            <person name="Jeffery I.B."/>
            <person name="Cooney J.C."/>
            <person name="Kagawa T.F."/>
            <person name="Liu W."/>
            <person name="Song Y."/>
            <person name="Salvetti E."/>
            <person name="Wrobel A."/>
            <person name="Rasinkangas P."/>
            <person name="Parkhill J."/>
            <person name="Rea M.C."/>
            <person name="O'Sullivan O."/>
            <person name="Ritari J."/>
            <person name="Douillard F.P."/>
            <person name="Paul Ross R."/>
            <person name="Yang R."/>
            <person name="Briner A.E."/>
            <person name="Felis G.E."/>
            <person name="de Vos W.M."/>
            <person name="Barrangou R."/>
            <person name="Klaenhammer T.R."/>
            <person name="Caufield P.W."/>
            <person name="Cui Y."/>
            <person name="Zhang H."/>
            <person name="O'Toole P.W."/>
        </authorList>
    </citation>
    <scope>NUCLEOTIDE SEQUENCE [LARGE SCALE GENOMIC DNA]</scope>
    <source>
        <strain evidence="7 8">DSM 21115</strain>
    </source>
</reference>